<accession>A0A4Q9YMK7</accession>
<dbReference type="InterPro" id="IPR001584">
    <property type="entry name" value="Integrase_cat-core"/>
</dbReference>
<feature type="non-terminal residue" evidence="2">
    <location>
        <position position="242"/>
    </location>
</feature>
<dbReference type="NCBIfam" id="NF033516">
    <property type="entry name" value="transpos_IS3"/>
    <property type="match status" value="1"/>
</dbReference>
<evidence type="ECO:0000313" key="2">
    <source>
        <dbReference type="EMBL" id="TBX64517.1"/>
    </source>
</evidence>
<dbReference type="GO" id="GO:0003676">
    <property type="term" value="F:nucleic acid binding"/>
    <property type="evidence" value="ECO:0007669"/>
    <property type="project" value="InterPro"/>
</dbReference>
<dbReference type="EMBL" id="SJPE01000027">
    <property type="protein sequence ID" value="TBX64517.1"/>
    <property type="molecule type" value="Genomic_DNA"/>
</dbReference>
<dbReference type="InterPro" id="IPR050900">
    <property type="entry name" value="Transposase_IS3/IS150/IS904"/>
</dbReference>
<dbReference type="GO" id="GO:0015074">
    <property type="term" value="P:DNA integration"/>
    <property type="evidence" value="ECO:0007669"/>
    <property type="project" value="InterPro"/>
</dbReference>
<dbReference type="Proteomes" id="UP000293300">
    <property type="component" value="Unassembled WGS sequence"/>
</dbReference>
<sequence length="242" mass="28066">MPKTGTRKLLEHIQNELITNNIKMGRDALFDLLRSYGLLVKKTKRFHITTDSKHFFFKSPNLLKDLTLSHAEQVFVSDITYIKVDGGHAYLALVTDAYSKKIMGWKLDDNMRVSLVKEALEMAYKNCIYNHKNIIHHSDRGIQYCCPDFSESAQNKGFILSTTQQYDPYENAVAERINGILKYEFGLKNTIRNIEIAQKMIAEAVNIYNNKRLHWSLDLKTPQIVHKQYDKQPYKSYAKKAA</sequence>
<dbReference type="Pfam" id="PF00665">
    <property type="entry name" value="rve"/>
    <property type="match status" value="1"/>
</dbReference>
<name>A0A4Q9YMK7_9FLAO</name>
<dbReference type="InterPro" id="IPR036397">
    <property type="entry name" value="RNaseH_sf"/>
</dbReference>
<dbReference type="InterPro" id="IPR012337">
    <property type="entry name" value="RNaseH-like_sf"/>
</dbReference>
<evidence type="ECO:0000313" key="3">
    <source>
        <dbReference type="Proteomes" id="UP000293300"/>
    </source>
</evidence>
<gene>
    <name evidence="2" type="ORF">EZL74_12985</name>
</gene>
<dbReference type="PROSITE" id="PS50994">
    <property type="entry name" value="INTEGRASE"/>
    <property type="match status" value="1"/>
</dbReference>
<dbReference type="Gene3D" id="3.30.420.10">
    <property type="entry name" value="Ribonuclease H-like superfamily/Ribonuclease H"/>
    <property type="match status" value="1"/>
</dbReference>
<dbReference type="AlphaFoldDB" id="A0A4Q9YMK7"/>
<dbReference type="SUPFAM" id="SSF53098">
    <property type="entry name" value="Ribonuclease H-like"/>
    <property type="match status" value="1"/>
</dbReference>
<reference evidence="2 3" key="1">
    <citation type="submission" date="2019-02" db="EMBL/GenBank/DDBJ databases">
        <title>Flavobacterium sp. RD-2-33 isolated from forest soil.</title>
        <authorList>
            <person name="Chaudhary D.K."/>
        </authorList>
    </citation>
    <scope>NUCLEOTIDE SEQUENCE [LARGE SCALE GENOMIC DNA]</scope>
    <source>
        <strain evidence="2 3">RD-2-33</strain>
    </source>
</reference>
<keyword evidence="3" id="KW-1185">Reference proteome</keyword>
<dbReference type="PANTHER" id="PTHR46889:SF5">
    <property type="entry name" value="INTEGRASE PROTEIN"/>
    <property type="match status" value="1"/>
</dbReference>
<protein>
    <submittedName>
        <fullName evidence="2">IS3 family transposase</fullName>
    </submittedName>
</protein>
<dbReference type="InterPro" id="IPR048020">
    <property type="entry name" value="Transpos_IS3"/>
</dbReference>
<evidence type="ECO:0000259" key="1">
    <source>
        <dbReference type="PROSITE" id="PS50994"/>
    </source>
</evidence>
<proteinExistence type="predicted"/>
<comment type="caution">
    <text evidence="2">The sequence shown here is derived from an EMBL/GenBank/DDBJ whole genome shotgun (WGS) entry which is preliminary data.</text>
</comment>
<organism evidence="2 3">
    <name type="scientific">Flavobacterium silvisoli</name>
    <dbReference type="NCBI Taxonomy" id="2529433"/>
    <lineage>
        <taxon>Bacteria</taxon>
        <taxon>Pseudomonadati</taxon>
        <taxon>Bacteroidota</taxon>
        <taxon>Flavobacteriia</taxon>
        <taxon>Flavobacteriales</taxon>
        <taxon>Flavobacteriaceae</taxon>
        <taxon>Flavobacterium</taxon>
    </lineage>
</organism>
<dbReference type="PANTHER" id="PTHR46889">
    <property type="entry name" value="TRANSPOSASE INSF FOR INSERTION SEQUENCE IS3B-RELATED"/>
    <property type="match status" value="1"/>
</dbReference>
<feature type="domain" description="Integrase catalytic" evidence="1">
    <location>
        <begin position="56"/>
        <end position="241"/>
    </location>
</feature>